<dbReference type="Proteomes" id="UP000299102">
    <property type="component" value="Unassembled WGS sequence"/>
</dbReference>
<gene>
    <name evidence="1" type="ORF">EVAR_31397_1</name>
</gene>
<keyword evidence="2" id="KW-1185">Reference proteome</keyword>
<comment type="caution">
    <text evidence="1">The sequence shown here is derived from an EMBL/GenBank/DDBJ whole genome shotgun (WGS) entry which is preliminary data.</text>
</comment>
<dbReference type="AlphaFoldDB" id="A0A4C1UZP9"/>
<dbReference type="EMBL" id="BGZK01000244">
    <property type="protein sequence ID" value="GBP31274.1"/>
    <property type="molecule type" value="Genomic_DNA"/>
</dbReference>
<accession>A0A4C1UZP9</accession>
<dbReference type="OrthoDB" id="429597at2759"/>
<organism evidence="1 2">
    <name type="scientific">Eumeta variegata</name>
    <name type="common">Bagworm moth</name>
    <name type="synonym">Eumeta japonica</name>
    <dbReference type="NCBI Taxonomy" id="151549"/>
    <lineage>
        <taxon>Eukaryota</taxon>
        <taxon>Metazoa</taxon>
        <taxon>Ecdysozoa</taxon>
        <taxon>Arthropoda</taxon>
        <taxon>Hexapoda</taxon>
        <taxon>Insecta</taxon>
        <taxon>Pterygota</taxon>
        <taxon>Neoptera</taxon>
        <taxon>Endopterygota</taxon>
        <taxon>Lepidoptera</taxon>
        <taxon>Glossata</taxon>
        <taxon>Ditrysia</taxon>
        <taxon>Tineoidea</taxon>
        <taxon>Psychidae</taxon>
        <taxon>Oiketicinae</taxon>
        <taxon>Eumeta</taxon>
    </lineage>
</organism>
<name>A0A4C1UZP9_EUMVA</name>
<reference evidence="1 2" key="1">
    <citation type="journal article" date="2019" name="Commun. Biol.">
        <title>The bagworm genome reveals a unique fibroin gene that provides high tensile strength.</title>
        <authorList>
            <person name="Kono N."/>
            <person name="Nakamura H."/>
            <person name="Ohtoshi R."/>
            <person name="Tomita M."/>
            <person name="Numata K."/>
            <person name="Arakawa K."/>
        </authorList>
    </citation>
    <scope>NUCLEOTIDE SEQUENCE [LARGE SCALE GENOMIC DNA]</scope>
</reference>
<evidence type="ECO:0000313" key="1">
    <source>
        <dbReference type="EMBL" id="GBP31274.1"/>
    </source>
</evidence>
<protein>
    <submittedName>
        <fullName evidence="1">Uncharacterized protein</fullName>
    </submittedName>
</protein>
<sequence length="138" mass="15890">MKSLDSPMERMLQPQTEFMTPRKEPELAKIALREASGTRSRCAHAITFSYPDTFLVRRVVQEVLKDFLSKDFCTNWKITKDEHSSGLPVLDKVDTVLEKVEQNQHINSYDKAEEVEIDHKIVVTTLKKALYLGTTRAH</sequence>
<proteinExistence type="predicted"/>
<evidence type="ECO:0000313" key="2">
    <source>
        <dbReference type="Proteomes" id="UP000299102"/>
    </source>
</evidence>